<evidence type="ECO:0000256" key="2">
    <source>
        <dbReference type="ARBA" id="ARBA00022670"/>
    </source>
</evidence>
<dbReference type="RefSeq" id="WP_058481154.1">
    <property type="nucleotide sequence ID" value="NZ_CAAAIQ010000002.1"/>
</dbReference>
<keyword evidence="2 5" id="KW-0645">Protease</keyword>
<dbReference type="PROSITE" id="PS50106">
    <property type="entry name" value="PDZ"/>
    <property type="match status" value="1"/>
</dbReference>
<dbReference type="InterPro" id="IPR036034">
    <property type="entry name" value="PDZ_sf"/>
</dbReference>
<dbReference type="PANTHER" id="PTHR32060:SF30">
    <property type="entry name" value="CARBOXY-TERMINAL PROCESSING PROTEASE CTPA"/>
    <property type="match status" value="1"/>
</dbReference>
<dbReference type="FunFam" id="2.30.42.10:FF:000063">
    <property type="entry name" value="Peptidase, S41 family"/>
    <property type="match status" value="1"/>
</dbReference>
<dbReference type="NCBIfam" id="TIGR00225">
    <property type="entry name" value="prc"/>
    <property type="match status" value="1"/>
</dbReference>
<dbReference type="SMART" id="SM00228">
    <property type="entry name" value="PDZ"/>
    <property type="match status" value="1"/>
</dbReference>
<dbReference type="Gene3D" id="3.90.226.10">
    <property type="entry name" value="2-enoyl-CoA Hydratase, Chain A, domain 1"/>
    <property type="match status" value="1"/>
</dbReference>
<dbReference type="FunFam" id="3.30.750.44:FF:000001">
    <property type="entry name" value="S41 family peptidase"/>
    <property type="match status" value="1"/>
</dbReference>
<dbReference type="SMART" id="SM00245">
    <property type="entry name" value="TSPc"/>
    <property type="match status" value="1"/>
</dbReference>
<evidence type="ECO:0000313" key="10">
    <source>
        <dbReference type="Proteomes" id="UP000054729"/>
    </source>
</evidence>
<feature type="chain" id="PRO_5006919325" evidence="7">
    <location>
        <begin position="28"/>
        <end position="448"/>
    </location>
</feature>
<sequence>MVIKKLLSSSMALVYALTLMLPITAYSDQEEVSTNNTNTKKIPLEDVQRFSNAIGEIKKYYVKPVDDKELFDNAIRGMLSGLDPHSAYLNEEEFKELQTSTSGEFGGLGIEVTMEEGVVKVVTPLVDTPAFKAGIKSGDYIIKLGKISVQGLSLKDAVNLMRGKPGTTIELTVLRKGENKPLTFDLIREVIQIKSVKSKMLNDGYGYIQLTQFQAMTGKDMLKAIEQLKLQAGGKLKGLILDLRNNPGGLLDSAIQVSDAFLGNDKNGKQELIVYTEGRLPGSKFTALANPGDVLDNAPIVVLINNGSASASEIVAGALKDNKRALILGTKSFGKGSVQTVLPLDNKTGIKLTTALYYTPSGTSIQAKGITPDIIVEEIDVAKNSSKKNDSAGFSEADLNGHLINKNNPEGDNVDSKKANNEVSDLMYKDYQLYTALTVLEGMSLANR</sequence>
<dbReference type="Pfam" id="PF22694">
    <property type="entry name" value="CtpB_N-like"/>
    <property type="match status" value="1"/>
</dbReference>
<evidence type="ECO:0000256" key="1">
    <source>
        <dbReference type="ARBA" id="ARBA00009179"/>
    </source>
</evidence>
<comment type="caution">
    <text evidence="9">The sequence shown here is derived from an EMBL/GenBank/DDBJ whole genome shotgun (WGS) entry which is preliminary data.</text>
</comment>
<dbReference type="InterPro" id="IPR004447">
    <property type="entry name" value="Peptidase_S41A"/>
</dbReference>
<evidence type="ECO:0000256" key="5">
    <source>
        <dbReference type="RuleBase" id="RU004404"/>
    </source>
</evidence>
<dbReference type="SUPFAM" id="SSF50156">
    <property type="entry name" value="PDZ domain-like"/>
    <property type="match status" value="1"/>
</dbReference>
<proteinExistence type="inferred from homology"/>
<dbReference type="InterPro" id="IPR001478">
    <property type="entry name" value="PDZ"/>
</dbReference>
<evidence type="ECO:0000256" key="3">
    <source>
        <dbReference type="ARBA" id="ARBA00022801"/>
    </source>
</evidence>
<evidence type="ECO:0000259" key="8">
    <source>
        <dbReference type="PROSITE" id="PS50106"/>
    </source>
</evidence>
<organism evidence="9 10">
    <name type="scientific">Legionella waltersii</name>
    <dbReference type="NCBI Taxonomy" id="66969"/>
    <lineage>
        <taxon>Bacteria</taxon>
        <taxon>Pseudomonadati</taxon>
        <taxon>Pseudomonadota</taxon>
        <taxon>Gammaproteobacteria</taxon>
        <taxon>Legionellales</taxon>
        <taxon>Legionellaceae</taxon>
        <taxon>Legionella</taxon>
    </lineage>
</organism>
<accession>A0A0W1A2H5</accession>
<dbReference type="STRING" id="66969.Lwal_2524"/>
<reference evidence="9 10" key="1">
    <citation type="submission" date="2015-11" db="EMBL/GenBank/DDBJ databases">
        <title>Genomic analysis of 38 Legionella species identifies large and diverse effector repertoires.</title>
        <authorList>
            <person name="Burstein D."/>
            <person name="Amaro F."/>
            <person name="Zusman T."/>
            <person name="Lifshitz Z."/>
            <person name="Cohen O."/>
            <person name="Gilbert J.A."/>
            <person name="Pupko T."/>
            <person name="Shuman H.A."/>
            <person name="Segal G."/>
        </authorList>
    </citation>
    <scope>NUCLEOTIDE SEQUENCE [LARGE SCALE GENOMIC DNA]</scope>
    <source>
        <strain evidence="9 10">ATCC 51914</strain>
    </source>
</reference>
<keyword evidence="7" id="KW-0732">Signal</keyword>
<dbReference type="Gene3D" id="2.30.42.10">
    <property type="match status" value="1"/>
</dbReference>
<dbReference type="AlphaFoldDB" id="A0A0W1A2H5"/>
<keyword evidence="10" id="KW-1185">Reference proteome</keyword>
<dbReference type="GO" id="GO:0008236">
    <property type="term" value="F:serine-type peptidase activity"/>
    <property type="evidence" value="ECO:0007669"/>
    <property type="project" value="UniProtKB-KW"/>
</dbReference>
<gene>
    <name evidence="9" type="primary">ctpA_2</name>
    <name evidence="9" type="ORF">Lwal_2524</name>
</gene>
<feature type="signal peptide" evidence="7">
    <location>
        <begin position="1"/>
        <end position="27"/>
    </location>
</feature>
<dbReference type="PATRIC" id="fig|66969.6.peg.2732"/>
<dbReference type="InterPro" id="IPR029045">
    <property type="entry name" value="ClpP/crotonase-like_dom_sf"/>
</dbReference>
<keyword evidence="3 5" id="KW-0378">Hydrolase</keyword>
<dbReference type="GO" id="GO:0007165">
    <property type="term" value="P:signal transduction"/>
    <property type="evidence" value="ECO:0007669"/>
    <property type="project" value="TreeGrafter"/>
</dbReference>
<dbReference type="PANTHER" id="PTHR32060">
    <property type="entry name" value="TAIL-SPECIFIC PROTEASE"/>
    <property type="match status" value="1"/>
</dbReference>
<dbReference type="CDD" id="cd07560">
    <property type="entry name" value="Peptidase_S41_CPP"/>
    <property type="match status" value="1"/>
</dbReference>
<keyword evidence="4 5" id="KW-0720">Serine protease</keyword>
<dbReference type="CDD" id="cd06782">
    <property type="entry name" value="cpPDZ_CPP-like"/>
    <property type="match status" value="1"/>
</dbReference>
<dbReference type="GO" id="GO:0030288">
    <property type="term" value="C:outer membrane-bounded periplasmic space"/>
    <property type="evidence" value="ECO:0007669"/>
    <property type="project" value="TreeGrafter"/>
</dbReference>
<evidence type="ECO:0000313" key="9">
    <source>
        <dbReference type="EMBL" id="KTD75586.1"/>
    </source>
</evidence>
<dbReference type="GO" id="GO:0006508">
    <property type="term" value="P:proteolysis"/>
    <property type="evidence" value="ECO:0007669"/>
    <property type="project" value="UniProtKB-KW"/>
</dbReference>
<dbReference type="SUPFAM" id="SSF52096">
    <property type="entry name" value="ClpP/crotonase"/>
    <property type="match status" value="1"/>
</dbReference>
<evidence type="ECO:0000256" key="4">
    <source>
        <dbReference type="ARBA" id="ARBA00022825"/>
    </source>
</evidence>
<dbReference type="FunFam" id="3.90.226.10:FF:000029">
    <property type="entry name" value="Peptidase, S41 family"/>
    <property type="match status" value="1"/>
</dbReference>
<dbReference type="OrthoDB" id="9812068at2"/>
<protein>
    <submittedName>
        <fullName evidence="9">Carboxy-terminal protease</fullName>
    </submittedName>
</protein>
<feature type="region of interest" description="Disordered" evidence="6">
    <location>
        <begin position="386"/>
        <end position="418"/>
    </location>
</feature>
<dbReference type="InterPro" id="IPR005151">
    <property type="entry name" value="Tail-specific_protease"/>
</dbReference>
<evidence type="ECO:0000256" key="7">
    <source>
        <dbReference type="SAM" id="SignalP"/>
    </source>
</evidence>
<dbReference type="Proteomes" id="UP000054729">
    <property type="component" value="Unassembled WGS sequence"/>
</dbReference>
<dbReference type="InterPro" id="IPR055210">
    <property type="entry name" value="CtpA/B_N"/>
</dbReference>
<comment type="similarity">
    <text evidence="1 5">Belongs to the peptidase S41A family.</text>
</comment>
<dbReference type="Pfam" id="PF03572">
    <property type="entry name" value="Peptidase_S41"/>
    <property type="match status" value="1"/>
</dbReference>
<name>A0A0W1A2H5_9GAMM</name>
<dbReference type="Pfam" id="PF13180">
    <property type="entry name" value="PDZ_2"/>
    <property type="match status" value="1"/>
</dbReference>
<dbReference type="GO" id="GO:0004175">
    <property type="term" value="F:endopeptidase activity"/>
    <property type="evidence" value="ECO:0007669"/>
    <property type="project" value="TreeGrafter"/>
</dbReference>
<evidence type="ECO:0000256" key="6">
    <source>
        <dbReference type="SAM" id="MobiDB-lite"/>
    </source>
</evidence>
<dbReference type="Gene3D" id="3.30.750.44">
    <property type="match status" value="1"/>
</dbReference>
<feature type="domain" description="PDZ" evidence="8">
    <location>
        <begin position="94"/>
        <end position="162"/>
    </location>
</feature>
<dbReference type="EMBL" id="LNZB01000056">
    <property type="protein sequence ID" value="KTD75586.1"/>
    <property type="molecule type" value="Genomic_DNA"/>
</dbReference>